<gene>
    <name evidence="2" type="ORF">PACLA_8A039735</name>
</gene>
<dbReference type="Proteomes" id="UP001152795">
    <property type="component" value="Unassembled WGS sequence"/>
</dbReference>
<protein>
    <submittedName>
        <fullName evidence="2">Uncharacterized protein</fullName>
    </submittedName>
</protein>
<dbReference type="AlphaFoldDB" id="A0A7D9IDR3"/>
<evidence type="ECO:0000313" key="3">
    <source>
        <dbReference type="Proteomes" id="UP001152795"/>
    </source>
</evidence>
<comment type="caution">
    <text evidence="2">The sequence shown here is derived from an EMBL/GenBank/DDBJ whole genome shotgun (WGS) entry which is preliminary data.</text>
</comment>
<feature type="compositionally biased region" description="Polar residues" evidence="1">
    <location>
        <begin position="80"/>
        <end position="97"/>
    </location>
</feature>
<evidence type="ECO:0000313" key="2">
    <source>
        <dbReference type="EMBL" id="CAB4002835.1"/>
    </source>
</evidence>
<feature type="region of interest" description="Disordered" evidence="1">
    <location>
        <begin position="80"/>
        <end position="99"/>
    </location>
</feature>
<keyword evidence="3" id="KW-1185">Reference proteome</keyword>
<reference evidence="2" key="1">
    <citation type="submission" date="2020-04" db="EMBL/GenBank/DDBJ databases">
        <authorList>
            <person name="Alioto T."/>
            <person name="Alioto T."/>
            <person name="Gomez Garrido J."/>
        </authorList>
    </citation>
    <scope>NUCLEOTIDE SEQUENCE</scope>
    <source>
        <strain evidence="2">A484AB</strain>
    </source>
</reference>
<organism evidence="2 3">
    <name type="scientific">Paramuricea clavata</name>
    <name type="common">Red gorgonian</name>
    <name type="synonym">Violescent sea-whip</name>
    <dbReference type="NCBI Taxonomy" id="317549"/>
    <lineage>
        <taxon>Eukaryota</taxon>
        <taxon>Metazoa</taxon>
        <taxon>Cnidaria</taxon>
        <taxon>Anthozoa</taxon>
        <taxon>Octocorallia</taxon>
        <taxon>Malacalcyonacea</taxon>
        <taxon>Plexauridae</taxon>
        <taxon>Paramuricea</taxon>
    </lineage>
</organism>
<name>A0A7D9IDR3_PARCT</name>
<sequence length="177" mass="20242">MESDCNLEPEQHNPEFMDSTITEHEIQVSVATKTTEENILTFELVPNNVSELPLDALDDNVNDEKNQQESVVSVPIDSVPRQNTSVTTNDNAPNQTTDMDRNDLCIKKIGRFLEFVLGRTAEVVRFDNARQRHKQSPNDTDYAKDHMKQVVIMETRVSKQQRHKLSSVNGRKIFYPA</sequence>
<proteinExistence type="predicted"/>
<accession>A0A7D9IDR3</accession>
<evidence type="ECO:0000256" key="1">
    <source>
        <dbReference type="SAM" id="MobiDB-lite"/>
    </source>
</evidence>
<dbReference type="EMBL" id="CACRXK020004464">
    <property type="protein sequence ID" value="CAB4002835.1"/>
    <property type="molecule type" value="Genomic_DNA"/>
</dbReference>